<sequence length="164" mass="19317">MHRIYIEDNSKSSREMQCRLNPNMKEMVKKEIIKWLDADIIYLISDSQWVSPTQIVPKKAVLTVIKNEKGEELQTRITTGWKVCIDYRKLNAVTKKDYFPLSFIDQILEKLAGQKYFCFLDRFSRYNQIAIFLEDQENFFFTCPFGTHAFKCMPFGLCNAPATF</sequence>
<name>A0A7I8LIS9_SPIIN</name>
<dbReference type="Pfam" id="PF00078">
    <property type="entry name" value="RVT_1"/>
    <property type="match status" value="1"/>
</dbReference>
<dbReference type="PANTHER" id="PTHR24559:SF444">
    <property type="entry name" value="REVERSE TRANSCRIPTASE DOMAIN-CONTAINING PROTEIN"/>
    <property type="match status" value="1"/>
</dbReference>
<proteinExistence type="predicted"/>
<dbReference type="AlphaFoldDB" id="A0A7I8LIS9"/>
<dbReference type="PANTHER" id="PTHR24559">
    <property type="entry name" value="TRANSPOSON TY3-I GAG-POL POLYPROTEIN"/>
    <property type="match status" value="1"/>
</dbReference>
<dbReference type="InterPro" id="IPR043128">
    <property type="entry name" value="Rev_trsase/Diguanyl_cyclase"/>
</dbReference>
<dbReference type="OrthoDB" id="779804at2759"/>
<keyword evidence="3" id="KW-1185">Reference proteome</keyword>
<accession>A0A7I8LIS9</accession>
<evidence type="ECO:0000313" key="2">
    <source>
        <dbReference type="EMBL" id="CAA7409218.1"/>
    </source>
</evidence>
<dbReference type="EMBL" id="LR746278">
    <property type="protein sequence ID" value="CAA7409218.1"/>
    <property type="molecule type" value="Genomic_DNA"/>
</dbReference>
<gene>
    <name evidence="2" type="ORF">SI8410_15019896</name>
</gene>
<feature type="domain" description="Reverse transcriptase" evidence="1">
    <location>
        <begin position="78"/>
        <end position="164"/>
    </location>
</feature>
<dbReference type="SUPFAM" id="SSF56672">
    <property type="entry name" value="DNA/RNA polymerases"/>
    <property type="match status" value="1"/>
</dbReference>
<dbReference type="Gene3D" id="3.30.70.270">
    <property type="match status" value="1"/>
</dbReference>
<dbReference type="CDD" id="cd01647">
    <property type="entry name" value="RT_LTR"/>
    <property type="match status" value="1"/>
</dbReference>
<evidence type="ECO:0000259" key="1">
    <source>
        <dbReference type="Pfam" id="PF00078"/>
    </source>
</evidence>
<reference evidence="2" key="1">
    <citation type="submission" date="2020-02" db="EMBL/GenBank/DDBJ databases">
        <authorList>
            <person name="Scholz U."/>
            <person name="Mascher M."/>
            <person name="Fiebig A."/>
        </authorList>
    </citation>
    <scope>NUCLEOTIDE SEQUENCE</scope>
</reference>
<dbReference type="InterPro" id="IPR053134">
    <property type="entry name" value="RNA-dir_DNA_polymerase"/>
</dbReference>
<organism evidence="2 3">
    <name type="scientific">Spirodela intermedia</name>
    <name type="common">Intermediate duckweed</name>
    <dbReference type="NCBI Taxonomy" id="51605"/>
    <lineage>
        <taxon>Eukaryota</taxon>
        <taxon>Viridiplantae</taxon>
        <taxon>Streptophyta</taxon>
        <taxon>Embryophyta</taxon>
        <taxon>Tracheophyta</taxon>
        <taxon>Spermatophyta</taxon>
        <taxon>Magnoliopsida</taxon>
        <taxon>Liliopsida</taxon>
        <taxon>Araceae</taxon>
        <taxon>Lemnoideae</taxon>
        <taxon>Spirodela</taxon>
    </lineage>
</organism>
<dbReference type="InterPro" id="IPR000477">
    <property type="entry name" value="RT_dom"/>
</dbReference>
<dbReference type="Gene3D" id="3.10.10.10">
    <property type="entry name" value="HIV Type 1 Reverse Transcriptase, subunit A, domain 1"/>
    <property type="match status" value="1"/>
</dbReference>
<dbReference type="InterPro" id="IPR043502">
    <property type="entry name" value="DNA/RNA_pol_sf"/>
</dbReference>
<evidence type="ECO:0000313" key="3">
    <source>
        <dbReference type="Proteomes" id="UP000663760"/>
    </source>
</evidence>
<protein>
    <recommendedName>
        <fullName evidence="1">Reverse transcriptase domain-containing protein</fullName>
    </recommendedName>
</protein>
<dbReference type="Proteomes" id="UP000663760">
    <property type="component" value="Chromosome 15"/>
</dbReference>